<dbReference type="RefSeq" id="WP_126309180.1">
    <property type="nucleotide sequence ID" value="NZ_AP018449.1"/>
</dbReference>
<dbReference type="EMBL" id="AP018449">
    <property type="protein sequence ID" value="BBB92267.1"/>
    <property type="molecule type" value="Genomic_DNA"/>
</dbReference>
<evidence type="ECO:0000313" key="2">
    <source>
        <dbReference type="Proteomes" id="UP000276437"/>
    </source>
</evidence>
<protein>
    <submittedName>
        <fullName evidence="1">Uncharacterized protein</fullName>
    </submittedName>
</protein>
<dbReference type="KEGG" id="mana:MAMMFC1_02952"/>
<dbReference type="AlphaFoldDB" id="A0A348AMG9"/>
<sequence length="241" mass="28323">MSNTDTLILAAYEKLKEQNPPGKIDNIDSIWEEFLRLIKDWPYKKDQIFTYATSTSMGKIAGVTQQGSCYEAKNNFEIFLTDSTYVNPRNEYQTIESVHTTDLHKFNKDVEEHSISGIISLYLMYSQIPQGKVYRKLPYIDVLHNAVYNRMLSYTNYKHNYKPRALTRRFLNLAFQQSFTTIINENKLNKVARKLGISTKQSYVNKQMYTRSIIEDCINVYYSDEKSQYVRAATAWWISYL</sequence>
<gene>
    <name evidence="1" type="ORF">MAMMFC1_02952</name>
</gene>
<reference evidence="1 2" key="1">
    <citation type="journal article" date="2018" name="Int. J. Syst. Evol. Microbiol.">
        <title>Methylomusa anaerophila gen. nov., sp. nov., an anaerobic methanol-utilizing bacterium isolated from a microbial fuel cell.</title>
        <authorList>
            <person name="Amano N."/>
            <person name="Yamamuro A."/>
            <person name="Miyahara M."/>
            <person name="Kouzuma A."/>
            <person name="Abe T."/>
            <person name="Watanabe K."/>
        </authorList>
    </citation>
    <scope>NUCLEOTIDE SEQUENCE [LARGE SCALE GENOMIC DNA]</scope>
    <source>
        <strain evidence="1 2">MMFC1</strain>
    </source>
</reference>
<accession>A0A348AMG9</accession>
<evidence type="ECO:0000313" key="1">
    <source>
        <dbReference type="EMBL" id="BBB92267.1"/>
    </source>
</evidence>
<proteinExistence type="predicted"/>
<organism evidence="1 2">
    <name type="scientific">Methylomusa anaerophila</name>
    <dbReference type="NCBI Taxonomy" id="1930071"/>
    <lineage>
        <taxon>Bacteria</taxon>
        <taxon>Bacillati</taxon>
        <taxon>Bacillota</taxon>
        <taxon>Negativicutes</taxon>
        <taxon>Selenomonadales</taxon>
        <taxon>Sporomusaceae</taxon>
        <taxon>Methylomusa</taxon>
    </lineage>
</organism>
<name>A0A348AMG9_9FIRM</name>
<keyword evidence="2" id="KW-1185">Reference proteome</keyword>
<dbReference type="Proteomes" id="UP000276437">
    <property type="component" value="Chromosome"/>
</dbReference>